<evidence type="ECO:0000256" key="1">
    <source>
        <dbReference type="ARBA" id="ARBA00022679"/>
    </source>
</evidence>
<dbReference type="CDD" id="cd04301">
    <property type="entry name" value="NAT_SF"/>
    <property type="match status" value="1"/>
</dbReference>
<dbReference type="RefSeq" id="XP_002902100.1">
    <property type="nucleotide sequence ID" value="XM_002902054.1"/>
</dbReference>
<dbReference type="EMBL" id="DS028135">
    <property type="protein sequence ID" value="EEY56772.1"/>
    <property type="molecule type" value="Genomic_DNA"/>
</dbReference>
<dbReference type="SUPFAM" id="SSF55729">
    <property type="entry name" value="Acyl-CoA N-acyltransferases (Nat)"/>
    <property type="match status" value="1"/>
</dbReference>
<keyword evidence="1" id="KW-0808">Transferase</keyword>
<dbReference type="STRING" id="403677.D0NEY3"/>
<dbReference type="HOGENOM" id="CLU_1182163_0_0_1"/>
<dbReference type="PANTHER" id="PTHR13947">
    <property type="entry name" value="GNAT FAMILY N-ACETYLTRANSFERASE"/>
    <property type="match status" value="1"/>
</dbReference>
<dbReference type="GO" id="GO:0008080">
    <property type="term" value="F:N-acetyltransferase activity"/>
    <property type="evidence" value="ECO:0007669"/>
    <property type="project" value="InterPro"/>
</dbReference>
<keyword evidence="4" id="KW-1185">Reference proteome</keyword>
<dbReference type="Proteomes" id="UP000006643">
    <property type="component" value="Unassembled WGS sequence"/>
</dbReference>
<proteinExistence type="predicted"/>
<dbReference type="InterPro" id="IPR016181">
    <property type="entry name" value="Acyl_CoA_acyltransferase"/>
</dbReference>
<sequence length="235" mass="26423">MTVDTSTIIKVRQYRPEDHAQVTRIYAQGLMAADPIPEYRYLWEELLHKDLTNDLADIEGSHMAAGGNFLVAVATADGSSKIVGIIGLLRVSEDVGQIRRVFVDPNYQRMSVGRKMIAELESWVQKNGVKSVFLTTNANNEKPQAFYTALGYTKVDEGQILPEAHDIINFRVSESGVERQRLLLLGVRCQEQTFDSLLLRPAFKFHHELPSYPHALAIRVNKQTSDLANVVRSTL</sequence>
<dbReference type="PANTHER" id="PTHR13947:SF37">
    <property type="entry name" value="LD18367P"/>
    <property type="match status" value="1"/>
</dbReference>
<evidence type="ECO:0000313" key="4">
    <source>
        <dbReference type="Proteomes" id="UP000006643"/>
    </source>
</evidence>
<dbReference type="AlphaFoldDB" id="D0NEY3"/>
<dbReference type="GeneID" id="9473911"/>
<evidence type="ECO:0000259" key="2">
    <source>
        <dbReference type="PROSITE" id="PS51186"/>
    </source>
</evidence>
<accession>D0NEY3</accession>
<dbReference type="KEGG" id="pif:PITG_10274"/>
<reference evidence="4" key="1">
    <citation type="journal article" date="2009" name="Nature">
        <title>Genome sequence and analysis of the Irish potato famine pathogen Phytophthora infestans.</title>
        <authorList>
            <consortium name="The Broad Institute Genome Sequencing Platform"/>
            <person name="Haas B.J."/>
            <person name="Kamoun S."/>
            <person name="Zody M.C."/>
            <person name="Jiang R.H."/>
            <person name="Handsaker R.E."/>
            <person name="Cano L.M."/>
            <person name="Grabherr M."/>
            <person name="Kodira C.D."/>
            <person name="Raffaele S."/>
            <person name="Torto-Alalibo T."/>
            <person name="Bozkurt T.O."/>
            <person name="Ah-Fong A.M."/>
            <person name="Alvarado L."/>
            <person name="Anderson V.L."/>
            <person name="Armstrong M.R."/>
            <person name="Avrova A."/>
            <person name="Baxter L."/>
            <person name="Beynon J."/>
            <person name="Boevink P.C."/>
            <person name="Bollmann S.R."/>
            <person name="Bos J.I."/>
            <person name="Bulone V."/>
            <person name="Cai G."/>
            <person name="Cakir C."/>
            <person name="Carrington J.C."/>
            <person name="Chawner M."/>
            <person name="Conti L."/>
            <person name="Costanzo S."/>
            <person name="Ewan R."/>
            <person name="Fahlgren N."/>
            <person name="Fischbach M.A."/>
            <person name="Fugelstad J."/>
            <person name="Gilroy E.M."/>
            <person name="Gnerre S."/>
            <person name="Green P.J."/>
            <person name="Grenville-Briggs L.J."/>
            <person name="Griffith J."/>
            <person name="Grunwald N.J."/>
            <person name="Horn K."/>
            <person name="Horner N.R."/>
            <person name="Hu C.H."/>
            <person name="Huitema E."/>
            <person name="Jeong D.H."/>
            <person name="Jones A.M."/>
            <person name="Jones J.D."/>
            <person name="Jones R.W."/>
            <person name="Karlsson E.K."/>
            <person name="Kunjeti S.G."/>
            <person name="Lamour K."/>
            <person name="Liu Z."/>
            <person name="Ma L."/>
            <person name="Maclean D."/>
            <person name="Chibucos M.C."/>
            <person name="McDonald H."/>
            <person name="McWalters J."/>
            <person name="Meijer H.J."/>
            <person name="Morgan W."/>
            <person name="Morris P.F."/>
            <person name="Munro C.A."/>
            <person name="O'Neill K."/>
            <person name="Ospina-Giraldo M."/>
            <person name="Pinzon A."/>
            <person name="Pritchard L."/>
            <person name="Ramsahoye B."/>
            <person name="Ren Q."/>
            <person name="Restrepo S."/>
            <person name="Roy S."/>
            <person name="Sadanandom A."/>
            <person name="Savidor A."/>
            <person name="Schornack S."/>
            <person name="Schwartz D.C."/>
            <person name="Schumann U.D."/>
            <person name="Schwessinger B."/>
            <person name="Seyer L."/>
            <person name="Sharpe T."/>
            <person name="Silvar C."/>
            <person name="Song J."/>
            <person name="Studholme D.J."/>
            <person name="Sykes S."/>
            <person name="Thines M."/>
            <person name="van de Vondervoort P.J."/>
            <person name="Phuntumart V."/>
            <person name="Wawra S."/>
            <person name="Weide R."/>
            <person name="Win J."/>
            <person name="Young C."/>
            <person name="Zhou S."/>
            <person name="Fry W."/>
            <person name="Meyers B.C."/>
            <person name="van West P."/>
            <person name="Ristaino J."/>
            <person name="Govers F."/>
            <person name="Birch P.R."/>
            <person name="Whisson S.C."/>
            <person name="Judelson H.S."/>
            <person name="Nusbaum C."/>
        </authorList>
    </citation>
    <scope>NUCLEOTIDE SEQUENCE [LARGE SCALE GENOMIC DNA]</scope>
    <source>
        <strain evidence="4">T30-4</strain>
    </source>
</reference>
<dbReference type="eggNOG" id="ENOG502SQDC">
    <property type="taxonomic scope" value="Eukaryota"/>
</dbReference>
<dbReference type="VEuPathDB" id="FungiDB:PITG_10274"/>
<feature type="domain" description="N-acetyltransferase" evidence="2">
    <location>
        <begin position="9"/>
        <end position="168"/>
    </location>
</feature>
<dbReference type="InParanoid" id="D0NEY3"/>
<organism evidence="3 4">
    <name type="scientific">Phytophthora infestans (strain T30-4)</name>
    <name type="common">Potato late blight agent</name>
    <dbReference type="NCBI Taxonomy" id="403677"/>
    <lineage>
        <taxon>Eukaryota</taxon>
        <taxon>Sar</taxon>
        <taxon>Stramenopiles</taxon>
        <taxon>Oomycota</taxon>
        <taxon>Peronosporomycetes</taxon>
        <taxon>Peronosporales</taxon>
        <taxon>Peronosporaceae</taxon>
        <taxon>Phytophthora</taxon>
    </lineage>
</organism>
<protein>
    <submittedName>
        <fullName evidence="3">Acetyltransferase (GNAT) family, putative</fullName>
    </submittedName>
</protein>
<name>D0NEY3_PHYIT</name>
<gene>
    <name evidence="3" type="ORF">PITG_10274</name>
</gene>
<evidence type="ECO:0000313" key="3">
    <source>
        <dbReference type="EMBL" id="EEY56772.1"/>
    </source>
</evidence>
<dbReference type="Gene3D" id="3.40.630.30">
    <property type="match status" value="1"/>
</dbReference>
<dbReference type="PROSITE" id="PS51186">
    <property type="entry name" value="GNAT"/>
    <property type="match status" value="1"/>
</dbReference>
<dbReference type="OMA" id="GSHMAAG"/>
<dbReference type="InterPro" id="IPR050769">
    <property type="entry name" value="NAT_camello-type"/>
</dbReference>
<dbReference type="OrthoDB" id="41532at2759"/>
<dbReference type="InterPro" id="IPR000182">
    <property type="entry name" value="GNAT_dom"/>
</dbReference>
<dbReference type="Pfam" id="PF00583">
    <property type="entry name" value="Acetyltransf_1"/>
    <property type="match status" value="1"/>
</dbReference>